<dbReference type="InterPro" id="IPR007484">
    <property type="entry name" value="Peptidase_M28"/>
</dbReference>
<accession>A0ABQ5UZZ0</accession>
<keyword evidence="10" id="KW-0732">Signal</keyword>
<organism evidence="23 24">
    <name type="scientific">Algimonas porphyrae</name>
    <dbReference type="NCBI Taxonomy" id="1128113"/>
    <lineage>
        <taxon>Bacteria</taxon>
        <taxon>Pseudomonadati</taxon>
        <taxon>Pseudomonadota</taxon>
        <taxon>Alphaproteobacteria</taxon>
        <taxon>Maricaulales</taxon>
        <taxon>Robiginitomaculaceae</taxon>
        <taxon>Algimonas</taxon>
    </lineage>
</organism>
<evidence type="ECO:0000259" key="22">
    <source>
        <dbReference type="Pfam" id="PF04389"/>
    </source>
</evidence>
<dbReference type="Gene3D" id="3.50.30.30">
    <property type="match status" value="1"/>
</dbReference>
<evidence type="ECO:0000256" key="11">
    <source>
        <dbReference type="ARBA" id="ARBA00022801"/>
    </source>
</evidence>
<keyword evidence="13" id="KW-0862">Zinc</keyword>
<evidence type="ECO:0000256" key="15">
    <source>
        <dbReference type="ARBA" id="ARBA00023049"/>
    </source>
</evidence>
<evidence type="ECO:0000256" key="9">
    <source>
        <dbReference type="ARBA" id="ARBA00022723"/>
    </source>
</evidence>
<evidence type="ECO:0000256" key="21">
    <source>
        <dbReference type="SAM" id="MobiDB-lite"/>
    </source>
</evidence>
<dbReference type="EMBL" id="BSNJ01000002">
    <property type="protein sequence ID" value="GLQ20335.1"/>
    <property type="molecule type" value="Genomic_DNA"/>
</dbReference>
<comment type="caution">
    <text evidence="23">The sequence shown here is derived from an EMBL/GenBank/DDBJ whole genome shotgun (WGS) entry which is preliminary data.</text>
</comment>
<dbReference type="Gene3D" id="3.40.630.10">
    <property type="entry name" value="Zn peptidases"/>
    <property type="match status" value="1"/>
</dbReference>
<evidence type="ECO:0000313" key="23">
    <source>
        <dbReference type="EMBL" id="GLQ20335.1"/>
    </source>
</evidence>
<evidence type="ECO:0000256" key="12">
    <source>
        <dbReference type="ARBA" id="ARBA00022824"/>
    </source>
</evidence>
<evidence type="ECO:0000256" key="17">
    <source>
        <dbReference type="ARBA" id="ARBA00023180"/>
    </source>
</evidence>
<evidence type="ECO:0000256" key="2">
    <source>
        <dbReference type="ARBA" id="ARBA00004371"/>
    </source>
</evidence>
<keyword evidence="16" id="KW-0865">Zymogen</keyword>
<evidence type="ECO:0000256" key="18">
    <source>
        <dbReference type="ARBA" id="ARBA00023228"/>
    </source>
</evidence>
<keyword evidence="11" id="KW-0378">Hydrolase</keyword>
<reference evidence="23" key="1">
    <citation type="journal article" date="2014" name="Int. J. Syst. Evol. Microbiol.">
        <title>Complete genome of a new Firmicutes species belonging to the dominant human colonic microbiota ('Ruminococcus bicirculans') reveals two chromosomes and a selective capacity to utilize plant glucans.</title>
        <authorList>
            <consortium name="NISC Comparative Sequencing Program"/>
            <person name="Wegmann U."/>
            <person name="Louis P."/>
            <person name="Goesmann A."/>
            <person name="Henrissat B."/>
            <person name="Duncan S.H."/>
            <person name="Flint H.J."/>
        </authorList>
    </citation>
    <scope>NUCLEOTIDE SEQUENCE</scope>
    <source>
        <strain evidence="23">NBRC 108216</strain>
    </source>
</reference>
<keyword evidence="6" id="KW-0964">Secreted</keyword>
<evidence type="ECO:0000256" key="6">
    <source>
        <dbReference type="ARBA" id="ARBA00022525"/>
    </source>
</evidence>
<comment type="subcellular location">
    <subcellularLocation>
        <location evidence="1">Endoplasmic reticulum</location>
    </subcellularLocation>
    <subcellularLocation>
        <location evidence="3">Golgi apparatus</location>
    </subcellularLocation>
    <subcellularLocation>
        <location evidence="2">Lysosome</location>
    </subcellularLocation>
    <subcellularLocation>
        <location evidence="4">Secreted</location>
    </subcellularLocation>
</comment>
<dbReference type="Pfam" id="PF04389">
    <property type="entry name" value="Peptidase_M28"/>
    <property type="match status" value="1"/>
</dbReference>
<proteinExistence type="predicted"/>
<dbReference type="PANTHER" id="PTHR12053:SF3">
    <property type="entry name" value="CARBOXYPEPTIDASE Q"/>
    <property type="match status" value="1"/>
</dbReference>
<evidence type="ECO:0000256" key="19">
    <source>
        <dbReference type="ARBA" id="ARBA00025833"/>
    </source>
</evidence>
<keyword evidence="18" id="KW-0458">Lysosome</keyword>
<evidence type="ECO:0000313" key="24">
    <source>
        <dbReference type="Proteomes" id="UP001161390"/>
    </source>
</evidence>
<evidence type="ECO:0000256" key="13">
    <source>
        <dbReference type="ARBA" id="ARBA00022833"/>
    </source>
</evidence>
<keyword evidence="8" id="KW-0645">Protease</keyword>
<evidence type="ECO:0000256" key="7">
    <source>
        <dbReference type="ARBA" id="ARBA00022645"/>
    </source>
</evidence>
<evidence type="ECO:0000256" key="5">
    <source>
        <dbReference type="ARBA" id="ARBA00014116"/>
    </source>
</evidence>
<dbReference type="PANTHER" id="PTHR12053">
    <property type="entry name" value="PROTEASE FAMILY M28 PLASMA GLUTAMATE CARBOXYPEPTIDASE-RELATED"/>
    <property type="match status" value="1"/>
</dbReference>
<evidence type="ECO:0000256" key="4">
    <source>
        <dbReference type="ARBA" id="ARBA00004613"/>
    </source>
</evidence>
<reference evidence="23" key="2">
    <citation type="submission" date="2023-01" db="EMBL/GenBank/DDBJ databases">
        <title>Draft genome sequence of Algimonas porphyrae strain NBRC 108216.</title>
        <authorList>
            <person name="Sun Q."/>
            <person name="Mori K."/>
        </authorList>
    </citation>
    <scope>NUCLEOTIDE SEQUENCE</scope>
    <source>
        <strain evidence="23">NBRC 108216</strain>
    </source>
</reference>
<evidence type="ECO:0000256" key="20">
    <source>
        <dbReference type="ARBA" id="ARBA00033328"/>
    </source>
</evidence>
<feature type="domain" description="Peptidase M28" evidence="22">
    <location>
        <begin position="258"/>
        <end position="439"/>
    </location>
</feature>
<dbReference type="Proteomes" id="UP001161390">
    <property type="component" value="Unassembled WGS sequence"/>
</dbReference>
<gene>
    <name evidence="23" type="ORF">GCM10007854_12900</name>
</gene>
<evidence type="ECO:0000256" key="14">
    <source>
        <dbReference type="ARBA" id="ARBA00023034"/>
    </source>
</evidence>
<feature type="region of interest" description="Disordered" evidence="21">
    <location>
        <begin position="165"/>
        <end position="184"/>
    </location>
</feature>
<keyword evidence="12" id="KW-0256">Endoplasmic reticulum</keyword>
<evidence type="ECO:0000256" key="8">
    <source>
        <dbReference type="ARBA" id="ARBA00022670"/>
    </source>
</evidence>
<evidence type="ECO:0000256" key="1">
    <source>
        <dbReference type="ARBA" id="ARBA00004240"/>
    </source>
</evidence>
<keyword evidence="17" id="KW-0325">Glycoprotein</keyword>
<protein>
    <recommendedName>
        <fullName evidence="5">Carboxypeptidase Q</fullName>
    </recommendedName>
    <alternativeName>
        <fullName evidence="20">Plasma glutamate carboxypeptidase</fullName>
    </alternativeName>
</protein>
<keyword evidence="15" id="KW-0482">Metalloprotease</keyword>
<dbReference type="InterPro" id="IPR039866">
    <property type="entry name" value="CPQ"/>
</dbReference>
<keyword evidence="7" id="KW-0121">Carboxypeptidase</keyword>
<evidence type="ECO:0000256" key="10">
    <source>
        <dbReference type="ARBA" id="ARBA00022729"/>
    </source>
</evidence>
<keyword evidence="24" id="KW-1185">Reference proteome</keyword>
<name>A0ABQ5UZZ0_9PROT</name>
<evidence type="ECO:0000256" key="3">
    <source>
        <dbReference type="ARBA" id="ARBA00004555"/>
    </source>
</evidence>
<sequence>MGAAAFVLTTCASVSVGQVGMDGSDGMDAVDFQILEQSRSGTQGYDIVEGLTTEVGERLAGTEAEARARDWTVAKFKEIGLENVRVEPFTIPGWERGVETAAIISPFPQEMLLTALGGSVATPAGGITSDIVYFPTFEDLEAAPMGGLDGKIVFISGRMEKAPDGAGYGPANRKRQSGATEAGKRGATAVVIRSVGTDSHRFPHTGQMRYADDVAPIPIAALSAPDADQLERILERGETVRMALNIQPRATGDMPSGNVIGEIVGSERPEEIVLIGAHLDSWDLGTGAIDDGAGVGITAGAAQILIEQGLRPKRTIRVVAFGAEEVGLLGGFAYRDRHADDLDKHVLATESDFGAEPPYEVLLGVTEGDAVIREVAAALNLPIGTRGTNGGPDIGPMARRGVPTMRFQQDGTDYFDLHHTPDDTLDKIDPDDIAENVAAFALMAWRAANAETDFRADTPDTDK</sequence>
<comment type="subunit">
    <text evidence="19">Homodimer. The monomeric form is inactive while the homodimer is active.</text>
</comment>
<keyword evidence="14" id="KW-0333">Golgi apparatus</keyword>
<dbReference type="SUPFAM" id="SSF53187">
    <property type="entry name" value="Zn-dependent exopeptidases"/>
    <property type="match status" value="1"/>
</dbReference>
<keyword evidence="9" id="KW-0479">Metal-binding</keyword>
<evidence type="ECO:0000256" key="16">
    <source>
        <dbReference type="ARBA" id="ARBA00023145"/>
    </source>
</evidence>